<dbReference type="Proteomes" id="UP000503483">
    <property type="component" value="Chromosome"/>
</dbReference>
<comment type="catalytic activity">
    <reaction evidence="5">
        <text>ethanolamine = acetaldehyde + NH4(+)</text>
        <dbReference type="Rhea" id="RHEA:15313"/>
        <dbReference type="ChEBI" id="CHEBI:15343"/>
        <dbReference type="ChEBI" id="CHEBI:28938"/>
        <dbReference type="ChEBI" id="CHEBI:57603"/>
        <dbReference type="EC" id="4.3.1.7"/>
    </reaction>
</comment>
<evidence type="ECO:0000313" key="7">
    <source>
        <dbReference type="Proteomes" id="UP000503483"/>
    </source>
</evidence>
<protein>
    <recommendedName>
        <fullName evidence="5">Ethanolamine ammonia-lyase small subunit</fullName>
        <shortName evidence="5">EAL small subunit</shortName>
        <ecNumber evidence="5">4.3.1.7</ecNumber>
    </recommendedName>
</protein>
<name>A0A6M8EYU5_9BACT</name>
<feature type="binding site" evidence="5">
    <location>
        <position position="174"/>
    </location>
    <ligand>
        <name>adenosylcob(III)alamin</name>
        <dbReference type="ChEBI" id="CHEBI:18408"/>
    </ligand>
</feature>
<evidence type="ECO:0000313" key="6">
    <source>
        <dbReference type="EMBL" id="QKE28274.1"/>
    </source>
</evidence>
<comment type="function">
    <text evidence="5">Catalyzes the deamination of various vicinal amino-alcohols to oxo compounds. Allows this organism to utilize ethanolamine as the sole source of nitrogen and carbon in the presence of external vitamin B12.</text>
</comment>
<dbReference type="EC" id="4.3.1.7" evidence="5"/>
<comment type="pathway">
    <text evidence="5">Amine and polyamine degradation; ethanolamine degradation.</text>
</comment>
<evidence type="ECO:0000256" key="1">
    <source>
        <dbReference type="ARBA" id="ARBA00022628"/>
    </source>
</evidence>
<dbReference type="InterPro" id="IPR042251">
    <property type="entry name" value="EutC_C"/>
</dbReference>
<comment type="subunit">
    <text evidence="5">The basic unit is a heterodimer which dimerizes to form tetramers. The heterotetramers trimerize; 6 large subunits form a core ring with 6 small subunits projecting outwards.</text>
</comment>
<dbReference type="PANTHER" id="PTHR39330">
    <property type="entry name" value="ETHANOLAMINE AMMONIA-LYASE LIGHT CHAIN"/>
    <property type="match status" value="1"/>
</dbReference>
<dbReference type="InterPro" id="IPR042255">
    <property type="entry name" value="EutC_N"/>
</dbReference>
<dbReference type="PIRSF" id="PIRSF018982">
    <property type="entry name" value="EutC"/>
    <property type="match status" value="1"/>
</dbReference>
<keyword evidence="3 5" id="KW-0170">Cobalt</keyword>
<dbReference type="GO" id="GO:0031419">
    <property type="term" value="F:cobalamin binding"/>
    <property type="evidence" value="ECO:0007669"/>
    <property type="project" value="UniProtKB-UniRule"/>
</dbReference>
<evidence type="ECO:0000256" key="2">
    <source>
        <dbReference type="ARBA" id="ARBA00023239"/>
    </source>
</evidence>
<accession>A0A6M8EYU5</accession>
<keyword evidence="2 5" id="KW-0456">Lyase</keyword>
<dbReference type="InterPro" id="IPR009246">
    <property type="entry name" value="EutC"/>
</dbReference>
<evidence type="ECO:0000256" key="3">
    <source>
        <dbReference type="ARBA" id="ARBA00023285"/>
    </source>
</evidence>
<dbReference type="AlphaFoldDB" id="A0A6M8EYU5"/>
<feature type="binding site" evidence="5">
    <location>
        <position position="224"/>
    </location>
    <ligand>
        <name>adenosylcob(III)alamin</name>
        <dbReference type="ChEBI" id="CHEBI:18408"/>
    </ligand>
</feature>
<dbReference type="GO" id="GO:0008851">
    <property type="term" value="F:ethanolamine ammonia-lyase activity"/>
    <property type="evidence" value="ECO:0007669"/>
    <property type="project" value="UniProtKB-UniRule"/>
</dbReference>
<comment type="cofactor">
    <cofactor evidence="5">
        <name>adenosylcob(III)alamin</name>
        <dbReference type="ChEBI" id="CHEBI:18408"/>
    </cofactor>
    <text evidence="5">Binds between the large and small subunits.</text>
</comment>
<dbReference type="EMBL" id="CP042652">
    <property type="protein sequence ID" value="QKE28274.1"/>
    <property type="molecule type" value="Genomic_DNA"/>
</dbReference>
<dbReference type="GO" id="GO:0009350">
    <property type="term" value="C:ethanolamine ammonia-lyase complex"/>
    <property type="evidence" value="ECO:0007669"/>
    <property type="project" value="UniProtKB-UniRule"/>
</dbReference>
<dbReference type="Gene3D" id="1.10.30.40">
    <property type="entry name" value="Ethanolamine ammonia-lyase light chain (EutC), N-terminal domain"/>
    <property type="match status" value="1"/>
</dbReference>
<dbReference type="GO" id="GO:0046336">
    <property type="term" value="P:ethanolamine catabolic process"/>
    <property type="evidence" value="ECO:0007669"/>
    <property type="project" value="UniProtKB-UniRule"/>
</dbReference>
<gene>
    <name evidence="5 6" type="primary">eutC</name>
    <name evidence="6" type="ORF">AACT_1084</name>
</gene>
<dbReference type="NCBIfam" id="NF003971">
    <property type="entry name" value="PRK05465.1"/>
    <property type="match status" value="1"/>
</dbReference>
<keyword evidence="7" id="KW-1185">Reference proteome</keyword>
<dbReference type="GO" id="GO:0031471">
    <property type="term" value="C:ethanolamine degradation polyhedral organelle"/>
    <property type="evidence" value="ECO:0007669"/>
    <property type="project" value="UniProtKB-UniRule"/>
</dbReference>
<dbReference type="HAMAP" id="MF_00601">
    <property type="entry name" value="EutC"/>
    <property type="match status" value="1"/>
</dbReference>
<evidence type="ECO:0000256" key="4">
    <source>
        <dbReference type="ARBA" id="ARBA00024446"/>
    </source>
</evidence>
<feature type="binding site" evidence="5">
    <location>
        <position position="195"/>
    </location>
    <ligand>
        <name>adenosylcob(III)alamin</name>
        <dbReference type="ChEBI" id="CHEBI:18408"/>
    </ligand>
</feature>
<keyword evidence="1 5" id="KW-0846">Cobalamin</keyword>
<evidence type="ECO:0000256" key="5">
    <source>
        <dbReference type="HAMAP-Rule" id="MF_00601"/>
    </source>
</evidence>
<proteinExistence type="inferred from homology"/>
<sequence>MNNLEKTDSKSLITENPWNLLRDYTDARIGLGRTGVSIPTSHSLAFQLAHAQAQDTVHLPLDIEHVYDQINNNNLNPENFLPILLHSQATSRTIYLQRPDLGRRLNSDSIEKLEKINLDKNEPFDLSIVIVDGLSSLAIKENAVNYIEKLLSALTNDSQKWEIAPLVIVQQGRVAIGDEVSELLKAKISLVLIGERPGLSSPDSLGLYLTWNPKVGLTDASRNCISNVRSEGLSYEEAVKKTMYLLKESRRLELSGVNLKDRTTSDVIENNINEENFLIK</sequence>
<dbReference type="UniPathway" id="UPA00560"/>
<organism evidence="6 7">
    <name type="scientific">Arcobacter acticola</name>
    <dbReference type="NCBI Taxonomy" id="1849015"/>
    <lineage>
        <taxon>Bacteria</taxon>
        <taxon>Pseudomonadati</taxon>
        <taxon>Campylobacterota</taxon>
        <taxon>Epsilonproteobacteria</taxon>
        <taxon>Campylobacterales</taxon>
        <taxon>Arcobacteraceae</taxon>
        <taxon>Arcobacter</taxon>
    </lineage>
</organism>
<dbReference type="Gene3D" id="3.40.50.11240">
    <property type="entry name" value="Ethanolamine ammonia-lyase light chain (EutC)"/>
    <property type="match status" value="1"/>
</dbReference>
<dbReference type="PANTHER" id="PTHR39330:SF1">
    <property type="entry name" value="ETHANOLAMINE AMMONIA-LYASE SMALL SUBUNIT"/>
    <property type="match status" value="1"/>
</dbReference>
<keyword evidence="4 5" id="KW-1283">Bacterial microcompartment</keyword>
<dbReference type="KEGG" id="paco:AACT_1084"/>
<dbReference type="Pfam" id="PF05985">
    <property type="entry name" value="EutC"/>
    <property type="match status" value="1"/>
</dbReference>
<dbReference type="GO" id="GO:0006520">
    <property type="term" value="P:amino acid metabolic process"/>
    <property type="evidence" value="ECO:0007669"/>
    <property type="project" value="InterPro"/>
</dbReference>
<reference evidence="6 7" key="1">
    <citation type="submission" date="2019-08" db="EMBL/GenBank/DDBJ databases">
        <title>Complete genome sequence of Arcobacter acticola.</title>
        <authorList>
            <person name="Miller W."/>
        </authorList>
    </citation>
    <scope>NUCLEOTIDE SEQUENCE [LARGE SCALE GENOMIC DNA]</scope>
    <source>
        <strain evidence="6 7">KCTC 52212</strain>
    </source>
</reference>
<comment type="subcellular location">
    <subcellularLocation>
        <location evidence="5">Bacterial microcompartment</location>
    </subcellularLocation>
</comment>
<comment type="similarity">
    <text evidence="5">Belongs to the EutC family.</text>
</comment>
<dbReference type="RefSeq" id="WP_172125708.1">
    <property type="nucleotide sequence ID" value="NZ_CP042652.1"/>
</dbReference>